<sequence length="134" mass="14498">MTTTPSATEYLGASVFDTFAFAQTAVVGDTIYLSGMTPLRGEVDALEVVSPGDLRGQTEFELDVLRRSLESEGAAITDVVSVTVYTTDIDALAGHTELFRTHFGAKPPTVTWVQVDRLLHPEQLVEITAVAVKR</sequence>
<evidence type="ECO:0000313" key="3">
    <source>
        <dbReference type="Proteomes" id="UP000018781"/>
    </source>
</evidence>
<dbReference type="Pfam" id="PF01042">
    <property type="entry name" value="Ribonuc_L-PSP"/>
    <property type="match status" value="1"/>
</dbReference>
<dbReference type="Gene3D" id="3.30.1330.40">
    <property type="entry name" value="RutC-like"/>
    <property type="match status" value="1"/>
</dbReference>
<dbReference type="RefSeq" id="WP_024100231.1">
    <property type="nucleotide sequence ID" value="NC_023144.1"/>
</dbReference>
<name>V9XPM6_9NOCA</name>
<dbReference type="PANTHER" id="PTHR11803">
    <property type="entry name" value="2-IMINOBUTANOATE/2-IMINOPROPANOATE DEAMINASE RIDA"/>
    <property type="match status" value="1"/>
</dbReference>
<dbReference type="HOGENOM" id="CLU_100715_4_5_11"/>
<dbReference type="eggNOG" id="COG0251">
    <property type="taxonomic scope" value="Bacteria"/>
</dbReference>
<organism evidence="2 3">
    <name type="scientific">Rhodococcus pyridinivorans SB3094</name>
    <dbReference type="NCBI Taxonomy" id="1435356"/>
    <lineage>
        <taxon>Bacteria</taxon>
        <taxon>Bacillati</taxon>
        <taxon>Actinomycetota</taxon>
        <taxon>Actinomycetes</taxon>
        <taxon>Mycobacteriales</taxon>
        <taxon>Nocardiaceae</taxon>
        <taxon>Rhodococcus</taxon>
    </lineage>
</organism>
<dbReference type="InterPro" id="IPR006175">
    <property type="entry name" value="YjgF/YER057c/UK114"/>
</dbReference>
<protein>
    <submittedName>
        <fullName evidence="2">Endoribonuclease L-PSP</fullName>
    </submittedName>
</protein>
<dbReference type="Proteomes" id="UP000018781">
    <property type="component" value="Plasmid unnamed"/>
</dbReference>
<geneLocation type="plasmid" evidence="3">
    <name>1</name>
</geneLocation>
<evidence type="ECO:0000313" key="2">
    <source>
        <dbReference type="EMBL" id="AHD24039.1"/>
    </source>
</evidence>
<comment type="similarity">
    <text evidence="1">Belongs to the RutC family.</text>
</comment>
<evidence type="ECO:0000256" key="1">
    <source>
        <dbReference type="ARBA" id="ARBA00010552"/>
    </source>
</evidence>
<dbReference type="KEGG" id="rpy:Y013_25090"/>
<dbReference type="GO" id="GO:0019239">
    <property type="term" value="F:deaminase activity"/>
    <property type="evidence" value="ECO:0007669"/>
    <property type="project" value="TreeGrafter"/>
</dbReference>
<keyword evidence="2" id="KW-0614">Plasmid</keyword>
<gene>
    <name evidence="2" type="ORF">Y013_25090</name>
</gene>
<dbReference type="AlphaFoldDB" id="V9XPM6"/>
<dbReference type="PATRIC" id="fig|1435356.3.peg.5061"/>
<dbReference type="SUPFAM" id="SSF55298">
    <property type="entry name" value="YjgF-like"/>
    <property type="match status" value="1"/>
</dbReference>
<dbReference type="GO" id="GO:0005829">
    <property type="term" value="C:cytosol"/>
    <property type="evidence" value="ECO:0007669"/>
    <property type="project" value="TreeGrafter"/>
</dbReference>
<dbReference type="GeneID" id="29939748"/>
<dbReference type="PANTHER" id="PTHR11803:SF58">
    <property type="entry name" value="PROTEIN HMF1-RELATED"/>
    <property type="match status" value="1"/>
</dbReference>
<dbReference type="InterPro" id="IPR035959">
    <property type="entry name" value="RutC-like_sf"/>
</dbReference>
<dbReference type="EMBL" id="CP006997">
    <property type="protein sequence ID" value="AHD24039.1"/>
    <property type="molecule type" value="Genomic_DNA"/>
</dbReference>
<dbReference type="CDD" id="cd00448">
    <property type="entry name" value="YjgF_YER057c_UK114_family"/>
    <property type="match status" value="1"/>
</dbReference>
<reference evidence="2 3" key="1">
    <citation type="journal article" date="2014" name="Genome Announc.">
        <title>Complete Genome of Rhodococcus pyridinivorans SB3094, a Methyl-Ethyl-Ketone-Degrading Bacterium Used for Bioaugmentation.</title>
        <authorList>
            <person name="Dueholm M.S."/>
            <person name="Albertsen M."/>
            <person name="D'Imperio S."/>
            <person name="Tale V.P."/>
            <person name="Lewis D."/>
            <person name="Nielsen P.H."/>
            <person name="Nielsen J.L."/>
        </authorList>
    </citation>
    <scope>NUCLEOTIDE SEQUENCE [LARGE SCALE GENOMIC DNA]</scope>
    <source>
        <strain evidence="3">SB3094</strain>
        <plasmid evidence="3">1</plasmid>
    </source>
</reference>
<proteinExistence type="inferred from homology"/>
<accession>V9XPM6</accession>